<organism evidence="1 2">
    <name type="scientific">Lactuca virosa</name>
    <dbReference type="NCBI Taxonomy" id="75947"/>
    <lineage>
        <taxon>Eukaryota</taxon>
        <taxon>Viridiplantae</taxon>
        <taxon>Streptophyta</taxon>
        <taxon>Embryophyta</taxon>
        <taxon>Tracheophyta</taxon>
        <taxon>Spermatophyta</taxon>
        <taxon>Magnoliopsida</taxon>
        <taxon>eudicotyledons</taxon>
        <taxon>Gunneridae</taxon>
        <taxon>Pentapetalae</taxon>
        <taxon>asterids</taxon>
        <taxon>campanulids</taxon>
        <taxon>Asterales</taxon>
        <taxon>Asteraceae</taxon>
        <taxon>Cichorioideae</taxon>
        <taxon>Cichorieae</taxon>
        <taxon>Lactucinae</taxon>
        <taxon>Lactuca</taxon>
    </lineage>
</organism>
<dbReference type="Proteomes" id="UP001157418">
    <property type="component" value="Unassembled WGS sequence"/>
</dbReference>
<dbReference type="EMBL" id="CAKMRJ010002223">
    <property type="protein sequence ID" value="CAH1428318.1"/>
    <property type="molecule type" value="Genomic_DNA"/>
</dbReference>
<gene>
    <name evidence="1" type="ORF">LVIROSA_LOCUS15257</name>
</gene>
<keyword evidence="2" id="KW-1185">Reference proteome</keyword>
<accession>A0AAU9MK65</accession>
<name>A0AAU9MK65_9ASTR</name>
<sequence>MRVRKDRNGIKVEGAREDGNYLQAENDAKDPPCSCWCELAAPRCAEWLLHSGFPDNARQQADAIYQEETRVPACCVFDRTGTHVMAQSVLPKADHERVVAVVGLGGHNGLWPQMGYQHWQCRPACHHHHLLHHQYLTLQVRTKFQGPWW</sequence>
<reference evidence="1 2" key="1">
    <citation type="submission" date="2022-01" db="EMBL/GenBank/DDBJ databases">
        <authorList>
            <person name="Xiong W."/>
            <person name="Schranz E."/>
        </authorList>
    </citation>
    <scope>NUCLEOTIDE SEQUENCE [LARGE SCALE GENOMIC DNA]</scope>
</reference>
<evidence type="ECO:0000313" key="1">
    <source>
        <dbReference type="EMBL" id="CAH1428318.1"/>
    </source>
</evidence>
<proteinExistence type="predicted"/>
<evidence type="ECO:0000313" key="2">
    <source>
        <dbReference type="Proteomes" id="UP001157418"/>
    </source>
</evidence>
<protein>
    <submittedName>
        <fullName evidence="1">Uncharacterized protein</fullName>
    </submittedName>
</protein>
<comment type="caution">
    <text evidence="1">The sequence shown here is derived from an EMBL/GenBank/DDBJ whole genome shotgun (WGS) entry which is preliminary data.</text>
</comment>
<dbReference type="AlphaFoldDB" id="A0AAU9MK65"/>